<gene>
    <name evidence="4" type="ORF">QEZ52_18710</name>
</gene>
<dbReference type="EMBL" id="CP123584">
    <property type="protein sequence ID" value="WZK88610.1"/>
    <property type="molecule type" value="Genomic_DNA"/>
</dbReference>
<reference evidence="4 5" key="1">
    <citation type="submission" date="2023-04" db="EMBL/GenBank/DDBJ databases">
        <title>Complete genome sequence of Alisedimentitalea scapharcae.</title>
        <authorList>
            <person name="Rong J.-C."/>
            <person name="Yi M.-L."/>
            <person name="Zhao Q."/>
        </authorList>
    </citation>
    <scope>NUCLEOTIDE SEQUENCE [LARGE SCALE GENOMIC DNA]</scope>
    <source>
        <strain evidence="4 5">KCTC 42119</strain>
    </source>
</reference>
<protein>
    <submittedName>
        <fullName evidence="4">Acyl carrier protein</fullName>
    </submittedName>
</protein>
<keyword evidence="1" id="KW-0596">Phosphopantetheine</keyword>
<evidence type="ECO:0000313" key="4">
    <source>
        <dbReference type="EMBL" id="WZK88610.1"/>
    </source>
</evidence>
<feature type="domain" description="Carrier" evidence="3">
    <location>
        <begin position="1"/>
        <end position="75"/>
    </location>
</feature>
<dbReference type="SUPFAM" id="SSF47336">
    <property type="entry name" value="ACP-like"/>
    <property type="match status" value="1"/>
</dbReference>
<accession>A0ABZ2XR73</accession>
<keyword evidence="2" id="KW-0597">Phosphoprotein</keyword>
<evidence type="ECO:0000256" key="2">
    <source>
        <dbReference type="ARBA" id="ARBA00022553"/>
    </source>
</evidence>
<proteinExistence type="predicted"/>
<dbReference type="SMART" id="SM00823">
    <property type="entry name" value="PKS_PP"/>
    <property type="match status" value="1"/>
</dbReference>
<organism evidence="4 5">
    <name type="scientific">Aliisedimentitalea scapharcae</name>
    <dbReference type="NCBI Taxonomy" id="1524259"/>
    <lineage>
        <taxon>Bacteria</taxon>
        <taxon>Pseudomonadati</taxon>
        <taxon>Pseudomonadota</taxon>
        <taxon>Alphaproteobacteria</taxon>
        <taxon>Rhodobacterales</taxon>
        <taxon>Roseobacteraceae</taxon>
        <taxon>Aliisedimentitalea</taxon>
    </lineage>
</organism>
<dbReference type="InterPro" id="IPR020806">
    <property type="entry name" value="PKS_PP-bd"/>
</dbReference>
<dbReference type="Proteomes" id="UP001623232">
    <property type="component" value="Chromosome"/>
</dbReference>
<dbReference type="Gene3D" id="1.10.1200.10">
    <property type="entry name" value="ACP-like"/>
    <property type="match status" value="1"/>
</dbReference>
<evidence type="ECO:0000256" key="1">
    <source>
        <dbReference type="ARBA" id="ARBA00022450"/>
    </source>
</evidence>
<sequence length="81" mass="8528">MHRDSIAKLVRTAFATALDVEVDNTTDFFDAGGDSLASEQVIVTLSETLAVELPGWLLLDHPTIPALTGAIADLCGSNDPC</sequence>
<evidence type="ECO:0000313" key="5">
    <source>
        <dbReference type="Proteomes" id="UP001623232"/>
    </source>
</evidence>
<evidence type="ECO:0000259" key="3">
    <source>
        <dbReference type="PROSITE" id="PS50075"/>
    </source>
</evidence>
<dbReference type="Pfam" id="PF00550">
    <property type="entry name" value="PP-binding"/>
    <property type="match status" value="1"/>
</dbReference>
<dbReference type="PROSITE" id="PS50075">
    <property type="entry name" value="CARRIER"/>
    <property type="match status" value="1"/>
</dbReference>
<dbReference type="InterPro" id="IPR036736">
    <property type="entry name" value="ACP-like_sf"/>
</dbReference>
<dbReference type="InterPro" id="IPR009081">
    <property type="entry name" value="PP-bd_ACP"/>
</dbReference>
<dbReference type="RefSeq" id="WP_406646045.1">
    <property type="nucleotide sequence ID" value="NZ_CP123584.1"/>
</dbReference>
<keyword evidence="5" id="KW-1185">Reference proteome</keyword>
<name>A0ABZ2XR73_9RHOB</name>